<dbReference type="Gene3D" id="1.10.10.10">
    <property type="entry name" value="Winged helix-like DNA-binding domain superfamily/Winged helix DNA-binding domain"/>
    <property type="match status" value="1"/>
</dbReference>
<accession>A0A0B2BMB2</accession>
<dbReference type="PANTHER" id="PTHR39515:SF2">
    <property type="entry name" value="HTH-TYPE TRANSCRIPTIONAL REGULATOR RV0880"/>
    <property type="match status" value="1"/>
</dbReference>
<feature type="domain" description="HTH marR-type" evidence="4">
    <location>
        <begin position="2"/>
        <end position="133"/>
    </location>
</feature>
<keyword evidence="3" id="KW-0804">Transcription</keyword>
<evidence type="ECO:0000256" key="2">
    <source>
        <dbReference type="ARBA" id="ARBA00023125"/>
    </source>
</evidence>
<protein>
    <submittedName>
        <fullName evidence="5">DNA-binding MarR family transcriptional regulator</fullName>
    </submittedName>
</protein>
<dbReference type="RefSeq" id="WP_039343056.1">
    <property type="nucleotide sequence ID" value="NZ_PGEZ01000001.1"/>
</dbReference>
<name>A0A0B2BMB2_9ACTN</name>
<evidence type="ECO:0000313" key="5">
    <source>
        <dbReference type="EMBL" id="PJJ56960.1"/>
    </source>
</evidence>
<dbReference type="Proteomes" id="UP000230842">
    <property type="component" value="Unassembled WGS sequence"/>
</dbReference>
<proteinExistence type="predicted"/>
<dbReference type="AlphaFoldDB" id="A0A0B2BMB2"/>
<dbReference type="PROSITE" id="PS50995">
    <property type="entry name" value="HTH_MARR_2"/>
    <property type="match status" value="1"/>
</dbReference>
<sequence>MPNTSAQQLAVAVARLHRRLRQERDSELTPTQMAVLGTLSTQGPMTPGAIAAREHVRPPSMTRTVNCLVEDGLVERAPHPTDGRQIVVSLSALGRKVLDTERARRNQWLADRLEQLSAEERETLRTAAALMERLVSE</sequence>
<dbReference type="SUPFAM" id="SSF46785">
    <property type="entry name" value="Winged helix' DNA-binding domain"/>
    <property type="match status" value="1"/>
</dbReference>
<evidence type="ECO:0000313" key="6">
    <source>
        <dbReference type="Proteomes" id="UP000230842"/>
    </source>
</evidence>
<dbReference type="PROSITE" id="PS01117">
    <property type="entry name" value="HTH_MARR_1"/>
    <property type="match status" value="1"/>
</dbReference>
<keyword evidence="6" id="KW-1185">Reference proteome</keyword>
<dbReference type="InterPro" id="IPR052526">
    <property type="entry name" value="HTH-type_Bedaq_tolerance"/>
</dbReference>
<dbReference type="OrthoDB" id="9804055at2"/>
<dbReference type="SMART" id="SM00347">
    <property type="entry name" value="HTH_MARR"/>
    <property type="match status" value="1"/>
</dbReference>
<dbReference type="InterPro" id="IPR036388">
    <property type="entry name" value="WH-like_DNA-bd_sf"/>
</dbReference>
<keyword evidence="2 5" id="KW-0238">DNA-binding</keyword>
<organism evidence="5 6">
    <name type="scientific">Mumia flava</name>
    <dbReference type="NCBI Taxonomy" id="1348852"/>
    <lineage>
        <taxon>Bacteria</taxon>
        <taxon>Bacillati</taxon>
        <taxon>Actinomycetota</taxon>
        <taxon>Actinomycetes</taxon>
        <taxon>Propionibacteriales</taxon>
        <taxon>Nocardioidaceae</taxon>
        <taxon>Mumia</taxon>
    </lineage>
</organism>
<reference evidence="5 6" key="1">
    <citation type="submission" date="2017-11" db="EMBL/GenBank/DDBJ databases">
        <title>Genomic Encyclopedia of Archaeal and Bacterial Type Strains, Phase II (KMG-II): From Individual Species to Whole Genera.</title>
        <authorList>
            <person name="Goeker M."/>
        </authorList>
    </citation>
    <scope>NUCLEOTIDE SEQUENCE [LARGE SCALE GENOMIC DNA]</scope>
    <source>
        <strain evidence="5 6">DSM 27763</strain>
    </source>
</reference>
<evidence type="ECO:0000259" key="4">
    <source>
        <dbReference type="PROSITE" id="PS50995"/>
    </source>
</evidence>
<evidence type="ECO:0000256" key="1">
    <source>
        <dbReference type="ARBA" id="ARBA00023015"/>
    </source>
</evidence>
<dbReference type="PANTHER" id="PTHR39515">
    <property type="entry name" value="CONSERVED PROTEIN"/>
    <property type="match status" value="1"/>
</dbReference>
<dbReference type="GO" id="GO:0003700">
    <property type="term" value="F:DNA-binding transcription factor activity"/>
    <property type="evidence" value="ECO:0007669"/>
    <property type="project" value="InterPro"/>
</dbReference>
<comment type="caution">
    <text evidence="5">The sequence shown here is derived from an EMBL/GenBank/DDBJ whole genome shotgun (WGS) entry which is preliminary data.</text>
</comment>
<dbReference type="GO" id="GO:0003677">
    <property type="term" value="F:DNA binding"/>
    <property type="evidence" value="ECO:0007669"/>
    <property type="project" value="UniProtKB-KW"/>
</dbReference>
<dbReference type="InterPro" id="IPR000835">
    <property type="entry name" value="HTH_MarR-typ"/>
</dbReference>
<keyword evidence="1" id="KW-0805">Transcription regulation</keyword>
<dbReference type="Pfam" id="PF01047">
    <property type="entry name" value="MarR"/>
    <property type="match status" value="1"/>
</dbReference>
<gene>
    <name evidence="5" type="ORF">CLV56_1179</name>
</gene>
<dbReference type="EMBL" id="PGEZ01000001">
    <property type="protein sequence ID" value="PJJ56960.1"/>
    <property type="molecule type" value="Genomic_DNA"/>
</dbReference>
<evidence type="ECO:0000256" key="3">
    <source>
        <dbReference type="ARBA" id="ARBA00023163"/>
    </source>
</evidence>
<dbReference type="InterPro" id="IPR023187">
    <property type="entry name" value="Tscrpt_reg_MarR-type_CS"/>
</dbReference>
<dbReference type="InterPro" id="IPR036390">
    <property type="entry name" value="WH_DNA-bd_sf"/>
</dbReference>